<protein>
    <submittedName>
        <fullName evidence="4">Response regulator receiver domain-containing protein</fullName>
    </submittedName>
</protein>
<dbReference type="AlphaFoldDB" id="A0A4Q7RWT0"/>
<dbReference type="PANTHER" id="PTHR44591">
    <property type="entry name" value="STRESS RESPONSE REGULATOR PROTEIN 1"/>
    <property type="match status" value="1"/>
</dbReference>
<dbReference type="InterPro" id="IPR050595">
    <property type="entry name" value="Bact_response_regulator"/>
</dbReference>
<accession>A0A4Q7RWT0</accession>
<dbReference type="PROSITE" id="PS50110">
    <property type="entry name" value="RESPONSE_REGULATORY"/>
    <property type="match status" value="1"/>
</dbReference>
<evidence type="ECO:0000256" key="1">
    <source>
        <dbReference type="ARBA" id="ARBA00022553"/>
    </source>
</evidence>
<evidence type="ECO:0000313" key="5">
    <source>
        <dbReference type="Proteomes" id="UP000291078"/>
    </source>
</evidence>
<feature type="modified residue" description="4-aspartylphosphate" evidence="2">
    <location>
        <position position="55"/>
    </location>
</feature>
<proteinExistence type="predicted"/>
<keyword evidence="1 2" id="KW-0597">Phosphoprotein</keyword>
<comment type="caution">
    <text evidence="4">The sequence shown here is derived from an EMBL/GenBank/DDBJ whole genome shotgun (WGS) entry which is preliminary data.</text>
</comment>
<feature type="domain" description="Response regulatory" evidence="3">
    <location>
        <begin position="6"/>
        <end position="120"/>
    </location>
</feature>
<name>A0A4Q7RWT0_9BURK</name>
<keyword evidence="5" id="KW-1185">Reference proteome</keyword>
<dbReference type="Gene3D" id="3.40.50.2300">
    <property type="match status" value="1"/>
</dbReference>
<reference evidence="4 5" key="1">
    <citation type="journal article" date="2015" name="Stand. Genomic Sci.">
        <title>Genomic Encyclopedia of Bacterial and Archaeal Type Strains, Phase III: the genomes of soil and plant-associated and newly described type strains.</title>
        <authorList>
            <person name="Whitman W.B."/>
            <person name="Woyke T."/>
            <person name="Klenk H.P."/>
            <person name="Zhou Y."/>
            <person name="Lilburn T.G."/>
            <person name="Beck B.J."/>
            <person name="De Vos P."/>
            <person name="Vandamme P."/>
            <person name="Eisen J.A."/>
            <person name="Garrity G."/>
            <person name="Hugenholtz P."/>
            <person name="Kyrpides N.C."/>
        </authorList>
    </citation>
    <scope>NUCLEOTIDE SEQUENCE [LARGE SCALE GENOMIC DNA]</scope>
    <source>
        <strain evidence="4 5">ASC-9842</strain>
    </source>
</reference>
<sequence>MNATPVIAIVDDDASVRHAMGRLVRSLDMSVELYGGGPELLQSATIGGIDLVITDVQMPVMNGFALCEALREAGHQMPVIFMTAFAHEGYEQRARNAGAACFLNKPFQDTDIIHCIENALKLRGEG</sequence>
<dbReference type="Proteomes" id="UP000291078">
    <property type="component" value="Unassembled WGS sequence"/>
</dbReference>
<dbReference type="RefSeq" id="WP_198680276.1">
    <property type="nucleotide sequence ID" value="NZ_SGXM01000004.1"/>
</dbReference>
<dbReference type="GO" id="GO:0000160">
    <property type="term" value="P:phosphorelay signal transduction system"/>
    <property type="evidence" value="ECO:0007669"/>
    <property type="project" value="InterPro"/>
</dbReference>
<evidence type="ECO:0000313" key="4">
    <source>
        <dbReference type="EMBL" id="RZT36712.1"/>
    </source>
</evidence>
<dbReference type="Pfam" id="PF00072">
    <property type="entry name" value="Response_reg"/>
    <property type="match status" value="1"/>
</dbReference>
<evidence type="ECO:0000259" key="3">
    <source>
        <dbReference type="PROSITE" id="PS50110"/>
    </source>
</evidence>
<gene>
    <name evidence="4" type="ORF">EV147_3376</name>
</gene>
<dbReference type="InterPro" id="IPR011006">
    <property type="entry name" value="CheY-like_superfamily"/>
</dbReference>
<organism evidence="4 5">
    <name type="scientific">Cupriavidus agavae</name>
    <dbReference type="NCBI Taxonomy" id="1001822"/>
    <lineage>
        <taxon>Bacteria</taxon>
        <taxon>Pseudomonadati</taxon>
        <taxon>Pseudomonadota</taxon>
        <taxon>Betaproteobacteria</taxon>
        <taxon>Burkholderiales</taxon>
        <taxon>Burkholderiaceae</taxon>
        <taxon>Cupriavidus</taxon>
    </lineage>
</organism>
<dbReference type="CDD" id="cd00156">
    <property type="entry name" value="REC"/>
    <property type="match status" value="1"/>
</dbReference>
<dbReference type="EMBL" id="SGXM01000004">
    <property type="protein sequence ID" value="RZT36712.1"/>
    <property type="molecule type" value="Genomic_DNA"/>
</dbReference>
<dbReference type="SUPFAM" id="SSF52172">
    <property type="entry name" value="CheY-like"/>
    <property type="match status" value="1"/>
</dbReference>
<evidence type="ECO:0000256" key="2">
    <source>
        <dbReference type="PROSITE-ProRule" id="PRU00169"/>
    </source>
</evidence>
<dbReference type="PANTHER" id="PTHR44591:SF25">
    <property type="entry name" value="CHEMOTAXIS TWO-COMPONENT RESPONSE REGULATOR"/>
    <property type="match status" value="1"/>
</dbReference>
<dbReference type="InterPro" id="IPR001789">
    <property type="entry name" value="Sig_transdc_resp-reg_receiver"/>
</dbReference>
<dbReference type="SMART" id="SM00448">
    <property type="entry name" value="REC"/>
    <property type="match status" value="1"/>
</dbReference>